<proteinExistence type="predicted"/>
<comment type="caution">
    <text evidence="1">The sequence shown here is derived from an EMBL/GenBank/DDBJ whole genome shotgun (WGS) entry which is preliminary data.</text>
</comment>
<dbReference type="AlphaFoldDB" id="A0A940PAY8"/>
<dbReference type="EMBL" id="JAEEGA010000024">
    <property type="protein sequence ID" value="MBP1044270.1"/>
    <property type="molecule type" value="Genomic_DNA"/>
</dbReference>
<evidence type="ECO:0000313" key="2">
    <source>
        <dbReference type="Proteomes" id="UP000674938"/>
    </source>
</evidence>
<evidence type="ECO:0000313" key="1">
    <source>
        <dbReference type="EMBL" id="MBP1044270.1"/>
    </source>
</evidence>
<sequence length="357" mass="41008">MNYHVISSLRCDPSITIFLGMPNDESNNKKYAIVLKNLLTDIRKELRELYRENDYPALFENLDAIENEFLPSVKSESSIFFVSSTFNEQVVVPFIVESSYHISDRFTTKKLLRQSNDYHHYYVLTLNDTESRLLEYQNGTLIGEMNDGLFPVTNSGYWTRDRLLNSMGSVRTNYQKEFYKSIDSHLQAFLNQSPHPVILAGVAENAAIYRSIANNNELIIGELNGNFTIDKGESLYDIGKMSAQLIDDHIFKQKELLIDTLDQFASKGRLEQDIIAIYMAAIKGRGQELIVEANYYEEAIITDGQVLINEVDRQHEDYVEDIVNEIIYQVMRYGGEVVFADKEALKSHGSIVLKTRY</sequence>
<dbReference type="Proteomes" id="UP000674938">
    <property type="component" value="Unassembled WGS sequence"/>
</dbReference>
<organism evidence="1 2">
    <name type="scientific">Vagococcus allomyrinae</name>
    <dbReference type="NCBI Taxonomy" id="2794353"/>
    <lineage>
        <taxon>Bacteria</taxon>
        <taxon>Bacillati</taxon>
        <taxon>Bacillota</taxon>
        <taxon>Bacilli</taxon>
        <taxon>Lactobacillales</taxon>
        <taxon>Enterococcaceae</taxon>
        <taxon>Vagococcus</taxon>
    </lineage>
</organism>
<gene>
    <name evidence="1" type="ORF">I6N95_25000</name>
</gene>
<accession>A0A940PAY8</accession>
<dbReference type="InterPro" id="IPR041289">
    <property type="entry name" value="Bact_RF_family3"/>
</dbReference>
<protein>
    <submittedName>
        <fullName evidence="1">Uncharacterized protein</fullName>
    </submittedName>
</protein>
<dbReference type="RefSeq" id="WP_209532613.1">
    <property type="nucleotide sequence ID" value="NZ_JAEEGA010000024.1"/>
</dbReference>
<keyword evidence="2" id="KW-1185">Reference proteome</keyword>
<name>A0A940PAY8_9ENTE</name>
<dbReference type="Pfam" id="PF18845">
    <property type="entry name" value="baeRF_family3"/>
    <property type="match status" value="1"/>
</dbReference>
<reference evidence="1" key="1">
    <citation type="submission" date="2020-12" db="EMBL/GenBank/DDBJ databases">
        <title>Vagococcus allomyrinae sp. nov. and Enterococcus lavae sp. nov., isolated from the larvae of Allomyrina dichotoma.</title>
        <authorList>
            <person name="Lee S.D."/>
        </authorList>
    </citation>
    <scope>NUCLEOTIDE SEQUENCE</scope>
    <source>
        <strain evidence="1">BWB3-3</strain>
    </source>
</reference>